<proteinExistence type="predicted"/>
<gene>
    <name evidence="1" type="ORF">Tsubulata_045518</name>
</gene>
<reference evidence="1" key="2">
    <citation type="journal article" date="2023" name="Plants (Basel)">
        <title>Annotation of the Turnera subulata (Passifloraceae) Draft Genome Reveals the S-Locus Evolved after the Divergence of Turneroideae from Passifloroideae in a Stepwise Manner.</title>
        <authorList>
            <person name="Henning P.M."/>
            <person name="Roalson E.H."/>
            <person name="Mir W."/>
            <person name="McCubbin A.G."/>
            <person name="Shore J.S."/>
        </authorList>
    </citation>
    <scope>NUCLEOTIDE SEQUENCE</scope>
    <source>
        <strain evidence="1">F60SS</strain>
    </source>
</reference>
<sequence>MIFISCGTFRLNDITVLSKFVVFGFSHLEGKNIFEMVGIPRIKKFLRTKDDIESDKLKKGIRDSIIKIMKKRGEEVMMGERDSYGSDYLGLLLNFHLVNDNSKSISL</sequence>
<name>A0A9Q0G9V7_9ROSI</name>
<dbReference type="Proteomes" id="UP001141552">
    <property type="component" value="Unassembled WGS sequence"/>
</dbReference>
<dbReference type="OrthoDB" id="1470350at2759"/>
<evidence type="ECO:0000313" key="2">
    <source>
        <dbReference type="Proteomes" id="UP001141552"/>
    </source>
</evidence>
<comment type="caution">
    <text evidence="1">The sequence shown here is derived from an EMBL/GenBank/DDBJ whole genome shotgun (WGS) entry which is preliminary data.</text>
</comment>
<accession>A0A9Q0G9V7</accession>
<keyword evidence="2" id="KW-1185">Reference proteome</keyword>
<evidence type="ECO:0000313" key="1">
    <source>
        <dbReference type="EMBL" id="KAJ4845075.1"/>
    </source>
</evidence>
<organism evidence="1 2">
    <name type="scientific">Turnera subulata</name>
    <dbReference type="NCBI Taxonomy" id="218843"/>
    <lineage>
        <taxon>Eukaryota</taxon>
        <taxon>Viridiplantae</taxon>
        <taxon>Streptophyta</taxon>
        <taxon>Embryophyta</taxon>
        <taxon>Tracheophyta</taxon>
        <taxon>Spermatophyta</taxon>
        <taxon>Magnoliopsida</taxon>
        <taxon>eudicotyledons</taxon>
        <taxon>Gunneridae</taxon>
        <taxon>Pentapetalae</taxon>
        <taxon>rosids</taxon>
        <taxon>fabids</taxon>
        <taxon>Malpighiales</taxon>
        <taxon>Passifloraceae</taxon>
        <taxon>Turnera</taxon>
    </lineage>
</organism>
<dbReference type="EMBL" id="JAKUCV010001783">
    <property type="protein sequence ID" value="KAJ4845075.1"/>
    <property type="molecule type" value="Genomic_DNA"/>
</dbReference>
<reference evidence="1" key="1">
    <citation type="submission" date="2022-02" db="EMBL/GenBank/DDBJ databases">
        <authorList>
            <person name="Henning P.M."/>
            <person name="McCubbin A.G."/>
            <person name="Shore J.S."/>
        </authorList>
    </citation>
    <scope>NUCLEOTIDE SEQUENCE</scope>
    <source>
        <strain evidence="1">F60SS</strain>
        <tissue evidence="1">Leaves</tissue>
    </source>
</reference>
<protein>
    <submittedName>
        <fullName evidence="1">Uncharacterized protein</fullName>
    </submittedName>
</protein>
<dbReference type="AlphaFoldDB" id="A0A9Q0G9V7"/>